<feature type="chain" id="PRO_5002626696" evidence="6">
    <location>
        <begin position="22"/>
        <end position="153"/>
    </location>
</feature>
<evidence type="ECO:0000256" key="6">
    <source>
        <dbReference type="SAM" id="SignalP"/>
    </source>
</evidence>
<evidence type="ECO:0000256" key="1">
    <source>
        <dbReference type="ARBA" id="ARBA00004651"/>
    </source>
</evidence>
<evidence type="ECO:0000256" key="2">
    <source>
        <dbReference type="ARBA" id="ARBA00022475"/>
    </source>
</evidence>
<dbReference type="EMBL" id="CP000478">
    <property type="protein sequence ID" value="ABK16032.1"/>
    <property type="molecule type" value="Genomic_DNA"/>
</dbReference>
<feature type="domain" description="Single Cache" evidence="7">
    <location>
        <begin position="23"/>
        <end position="106"/>
    </location>
</feature>
<dbReference type="AlphaFoldDB" id="A0LF30"/>
<keyword evidence="3" id="KW-0812">Transmembrane</keyword>
<dbReference type="OrthoDB" id="9791237at2"/>
<dbReference type="Gene3D" id="3.30.450.20">
    <property type="entry name" value="PAS domain"/>
    <property type="match status" value="1"/>
</dbReference>
<dbReference type="Pfam" id="PF17200">
    <property type="entry name" value="sCache_2"/>
    <property type="match status" value="1"/>
</dbReference>
<dbReference type="RefSeq" id="WP_011697205.1">
    <property type="nucleotide sequence ID" value="NC_008554.1"/>
</dbReference>
<keyword evidence="2" id="KW-1003">Cell membrane</keyword>
<accession>A0LF30</accession>
<evidence type="ECO:0000256" key="3">
    <source>
        <dbReference type="ARBA" id="ARBA00022692"/>
    </source>
</evidence>
<keyword evidence="6" id="KW-0732">Signal</keyword>
<evidence type="ECO:0000256" key="5">
    <source>
        <dbReference type="ARBA" id="ARBA00023136"/>
    </source>
</evidence>
<dbReference type="InParanoid" id="A0LF30"/>
<keyword evidence="4" id="KW-1133">Transmembrane helix</keyword>
<dbReference type="SMART" id="SM01049">
    <property type="entry name" value="Cache_2"/>
    <property type="match status" value="1"/>
</dbReference>
<dbReference type="KEGG" id="sfu:Sfum_0332"/>
<dbReference type="HOGENOM" id="CLU_081845_3_0_7"/>
<evidence type="ECO:0000259" key="7">
    <source>
        <dbReference type="SMART" id="SM01049"/>
    </source>
</evidence>
<keyword evidence="5" id="KW-0472">Membrane</keyword>
<keyword evidence="9" id="KW-1185">Reference proteome</keyword>
<comment type="subcellular location">
    <subcellularLocation>
        <location evidence="1">Cell membrane</location>
        <topology evidence="1">Multi-pass membrane protein</topology>
    </subcellularLocation>
</comment>
<evidence type="ECO:0000313" key="9">
    <source>
        <dbReference type="Proteomes" id="UP000001784"/>
    </source>
</evidence>
<reference evidence="8 9" key="1">
    <citation type="submission" date="2006-10" db="EMBL/GenBank/DDBJ databases">
        <title>Complete sequence of Syntrophobacter fumaroxidans MPOB.</title>
        <authorList>
            <consortium name="US DOE Joint Genome Institute"/>
            <person name="Copeland A."/>
            <person name="Lucas S."/>
            <person name="Lapidus A."/>
            <person name="Barry K."/>
            <person name="Detter J.C."/>
            <person name="Glavina del Rio T."/>
            <person name="Hammon N."/>
            <person name="Israni S."/>
            <person name="Pitluck S."/>
            <person name="Goltsman E.G."/>
            <person name="Martinez M."/>
            <person name="Schmutz J."/>
            <person name="Larimer F."/>
            <person name="Land M."/>
            <person name="Hauser L."/>
            <person name="Kyrpides N."/>
            <person name="Kim E."/>
            <person name="Boone D.R."/>
            <person name="Brockman F."/>
            <person name="Culley D."/>
            <person name="Ferry J."/>
            <person name="Gunsalus R."/>
            <person name="McInerney M.J."/>
            <person name="Morrison M."/>
            <person name="Plugge C."/>
            <person name="Rohlin L."/>
            <person name="Scholten J."/>
            <person name="Sieber J."/>
            <person name="Stams A.J.M."/>
            <person name="Worm P."/>
            <person name="Henstra A.M."/>
            <person name="Richardson P."/>
        </authorList>
    </citation>
    <scope>NUCLEOTIDE SEQUENCE [LARGE SCALE GENOMIC DNA]</scope>
    <source>
        <strain evidence="9">DSM 10017 / MPOB</strain>
    </source>
</reference>
<gene>
    <name evidence="8" type="ordered locus">Sfum_0332</name>
</gene>
<dbReference type="STRING" id="335543.Sfum_0332"/>
<name>A0LF30_SYNFM</name>
<proteinExistence type="predicted"/>
<evidence type="ECO:0000313" key="8">
    <source>
        <dbReference type="EMBL" id="ABK16032.1"/>
    </source>
</evidence>
<dbReference type="eggNOG" id="COG4564">
    <property type="taxonomic scope" value="Bacteria"/>
</dbReference>
<protein>
    <submittedName>
        <fullName evidence="8">Cache, type 2 domain protein</fullName>
    </submittedName>
</protein>
<dbReference type="GO" id="GO:0005886">
    <property type="term" value="C:plasma membrane"/>
    <property type="evidence" value="ECO:0007669"/>
    <property type="project" value="UniProtKB-SubCell"/>
</dbReference>
<feature type="signal peptide" evidence="6">
    <location>
        <begin position="1"/>
        <end position="21"/>
    </location>
</feature>
<dbReference type="Proteomes" id="UP000001784">
    <property type="component" value="Chromosome"/>
</dbReference>
<dbReference type="InterPro" id="IPR033480">
    <property type="entry name" value="sCache_2"/>
</dbReference>
<evidence type="ECO:0000256" key="4">
    <source>
        <dbReference type="ARBA" id="ARBA00022989"/>
    </source>
</evidence>
<organism evidence="8 9">
    <name type="scientific">Syntrophobacter fumaroxidans (strain DSM 10017 / MPOB)</name>
    <dbReference type="NCBI Taxonomy" id="335543"/>
    <lineage>
        <taxon>Bacteria</taxon>
        <taxon>Pseudomonadati</taxon>
        <taxon>Thermodesulfobacteriota</taxon>
        <taxon>Syntrophobacteria</taxon>
        <taxon>Syntrophobacterales</taxon>
        <taxon>Syntrophobacteraceae</taxon>
        <taxon>Syntrophobacter</taxon>
    </lineage>
</organism>
<sequence precursor="true">MSKKLLIAVVIVVLGLSWAYAQQQQAVDEKALAKAMVEKAAAFLNENGKEKTIAEINKPDGQFVQGELYVFAYDLNAVMLAHPKNPKLIGQSLMDKPDSKGKLFRKEIIDKAKSAGSGWVDYFYLNPQTGKEEAKTTYLKKAGDMVICCGAYR</sequence>